<feature type="domain" description="Cytochrome c" evidence="6">
    <location>
        <begin position="428"/>
        <end position="550"/>
    </location>
</feature>
<reference evidence="8" key="1">
    <citation type="journal article" date="2019" name="Int. J. Syst. Evol. Microbiol.">
        <title>The Global Catalogue of Microorganisms (GCM) 10K type strain sequencing project: providing services to taxonomists for standard genome sequencing and annotation.</title>
        <authorList>
            <consortium name="The Broad Institute Genomics Platform"/>
            <consortium name="The Broad Institute Genome Sequencing Center for Infectious Disease"/>
            <person name="Wu L."/>
            <person name="Ma J."/>
        </authorList>
    </citation>
    <scope>NUCLEOTIDE SEQUENCE [LARGE SCALE GENOMIC DNA]</scope>
    <source>
        <strain evidence="8">NBRC 102520</strain>
    </source>
</reference>
<sequence>MKFFQALGLLGCTALLVAAAPSARAGGTFEIPAGARFNKDKLAKIGEFFGNEVTTGKIPGAILLIQQHGKPVYHEAFGVQDVVSKAPITDQTIFRLFSMTKAITSAVAVQMLDEGKFALDDPVAKYIPSFANVKVGVEKEASDGTKTLELVPPSRPPTVLDLMRQTSGITYGFYGDSLVRKAYRAANLYAGDFDLAEFAERIAKLPLHNQPGALWQYGHSTDILARIMEVVAGKSLIEIERDKLLDPLGMKDTGFFVGAPDKQKLLAQPMPNDSDFRVGRENNPTVPKRIMYASGGMVSTMADYARFAQMLLNGGTYEGKTILSPNAFKLLTTDQVGPGSGVDRDFFYFPGDGFGFALGLAVRTDAGHASPPPPGDLGELKWDGASGCYFVIDRKQDMFFVLLEQTPTERQRIQRTVKQLIYEAMEVDDFDVGKSEFQSSCASCHGADAKGKGPVSGQLRNPPADLTMLAKNNGGVFPTDAVYETIHGSKTIPAHGTREMPVWGVRFNPVVNLPHDVDPYYWQKAGPQQSPEVVVRTRILAVIDYLNRIQQK</sequence>
<feature type="chain" id="PRO_5045905806" evidence="5">
    <location>
        <begin position="26"/>
        <end position="552"/>
    </location>
</feature>
<evidence type="ECO:0000259" key="6">
    <source>
        <dbReference type="PROSITE" id="PS51007"/>
    </source>
</evidence>
<dbReference type="Gene3D" id="3.40.710.10">
    <property type="entry name" value="DD-peptidase/beta-lactamase superfamily"/>
    <property type="match status" value="1"/>
</dbReference>
<evidence type="ECO:0000256" key="3">
    <source>
        <dbReference type="ARBA" id="ARBA00023004"/>
    </source>
</evidence>
<dbReference type="PROSITE" id="PS51007">
    <property type="entry name" value="CYTC"/>
    <property type="match status" value="1"/>
</dbReference>
<proteinExistence type="predicted"/>
<dbReference type="GO" id="GO:0016787">
    <property type="term" value="F:hydrolase activity"/>
    <property type="evidence" value="ECO:0007669"/>
    <property type="project" value="UniProtKB-KW"/>
</dbReference>
<keyword evidence="5" id="KW-0732">Signal</keyword>
<evidence type="ECO:0000313" key="8">
    <source>
        <dbReference type="Proteomes" id="UP001156905"/>
    </source>
</evidence>
<accession>A0ABQ6APS2</accession>
<evidence type="ECO:0000256" key="2">
    <source>
        <dbReference type="ARBA" id="ARBA00022723"/>
    </source>
</evidence>
<dbReference type="InterPro" id="IPR001466">
    <property type="entry name" value="Beta-lactam-related"/>
</dbReference>
<dbReference type="SUPFAM" id="SSF46626">
    <property type="entry name" value="Cytochrome c"/>
    <property type="match status" value="1"/>
</dbReference>
<evidence type="ECO:0000313" key="7">
    <source>
        <dbReference type="EMBL" id="GLR84283.1"/>
    </source>
</evidence>
<keyword evidence="2 4" id="KW-0479">Metal-binding</keyword>
<dbReference type="Proteomes" id="UP001156905">
    <property type="component" value="Unassembled WGS sequence"/>
</dbReference>
<evidence type="ECO:0000256" key="5">
    <source>
        <dbReference type="SAM" id="SignalP"/>
    </source>
</evidence>
<name>A0ABQ6APS2_9BRAD</name>
<gene>
    <name evidence="7" type="ORF">GCM10007857_09930</name>
</gene>
<keyword evidence="8" id="KW-1185">Reference proteome</keyword>
<evidence type="ECO:0000256" key="1">
    <source>
        <dbReference type="ARBA" id="ARBA00022617"/>
    </source>
</evidence>
<evidence type="ECO:0000256" key="4">
    <source>
        <dbReference type="PROSITE-ProRule" id="PRU00433"/>
    </source>
</evidence>
<dbReference type="PANTHER" id="PTHR43283">
    <property type="entry name" value="BETA-LACTAMASE-RELATED"/>
    <property type="match status" value="1"/>
</dbReference>
<protein>
    <submittedName>
        <fullName evidence="7">Serine hydrolase</fullName>
    </submittedName>
</protein>
<organism evidence="7 8">
    <name type="scientific">Bradyrhizobium iriomotense</name>
    <dbReference type="NCBI Taxonomy" id="441950"/>
    <lineage>
        <taxon>Bacteria</taxon>
        <taxon>Pseudomonadati</taxon>
        <taxon>Pseudomonadota</taxon>
        <taxon>Alphaproteobacteria</taxon>
        <taxon>Hyphomicrobiales</taxon>
        <taxon>Nitrobacteraceae</taxon>
        <taxon>Bradyrhizobium</taxon>
    </lineage>
</organism>
<dbReference type="InterPro" id="IPR050789">
    <property type="entry name" value="Diverse_Enzym_Activities"/>
</dbReference>
<keyword evidence="1 4" id="KW-0349">Heme</keyword>
<dbReference type="EMBL" id="BSOW01000003">
    <property type="protein sequence ID" value="GLR84283.1"/>
    <property type="molecule type" value="Genomic_DNA"/>
</dbReference>
<keyword evidence="3 4" id="KW-0408">Iron</keyword>
<keyword evidence="7" id="KW-0378">Hydrolase</keyword>
<dbReference type="SUPFAM" id="SSF56601">
    <property type="entry name" value="beta-lactamase/transpeptidase-like"/>
    <property type="match status" value="1"/>
</dbReference>
<feature type="signal peptide" evidence="5">
    <location>
        <begin position="1"/>
        <end position="25"/>
    </location>
</feature>
<dbReference type="PANTHER" id="PTHR43283:SF3">
    <property type="entry name" value="BETA-LACTAMASE FAMILY PROTEIN (AFU_ORTHOLOGUE AFUA_5G07500)"/>
    <property type="match status" value="1"/>
</dbReference>
<dbReference type="InterPro" id="IPR036909">
    <property type="entry name" value="Cyt_c-like_dom_sf"/>
</dbReference>
<comment type="caution">
    <text evidence="7">The sequence shown here is derived from an EMBL/GenBank/DDBJ whole genome shotgun (WGS) entry which is preliminary data.</text>
</comment>
<dbReference type="Gene3D" id="1.10.760.10">
    <property type="entry name" value="Cytochrome c-like domain"/>
    <property type="match status" value="1"/>
</dbReference>
<dbReference type="InterPro" id="IPR012338">
    <property type="entry name" value="Beta-lactam/transpept-like"/>
</dbReference>
<dbReference type="Pfam" id="PF00144">
    <property type="entry name" value="Beta-lactamase"/>
    <property type="match status" value="1"/>
</dbReference>
<dbReference type="InterPro" id="IPR009056">
    <property type="entry name" value="Cyt_c-like_dom"/>
</dbReference>